<keyword evidence="5" id="KW-1185">Reference proteome</keyword>
<dbReference type="eggNOG" id="ENOG502R2QY">
    <property type="taxonomic scope" value="Eukaryota"/>
</dbReference>
<proteinExistence type="predicted"/>
<organism evidence="4 5">
    <name type="scientific">Tetrahymena thermophila (strain SB210)</name>
    <dbReference type="NCBI Taxonomy" id="312017"/>
    <lineage>
        <taxon>Eukaryota</taxon>
        <taxon>Sar</taxon>
        <taxon>Alveolata</taxon>
        <taxon>Ciliophora</taxon>
        <taxon>Intramacronucleata</taxon>
        <taxon>Oligohymenophorea</taxon>
        <taxon>Hymenostomatida</taxon>
        <taxon>Tetrahymenina</taxon>
        <taxon>Tetrahymenidae</taxon>
        <taxon>Tetrahymena</taxon>
    </lineage>
</organism>
<keyword evidence="1" id="KW-0863">Zinc-finger</keyword>
<accession>A4VF44</accession>
<feature type="domain" description="C2H2-type" evidence="3">
    <location>
        <begin position="77"/>
        <end position="104"/>
    </location>
</feature>
<evidence type="ECO:0000313" key="4">
    <source>
        <dbReference type="EMBL" id="EDK31253.1"/>
    </source>
</evidence>
<feature type="compositionally biased region" description="Basic and acidic residues" evidence="2">
    <location>
        <begin position="29"/>
        <end position="51"/>
    </location>
</feature>
<protein>
    <recommendedName>
        <fullName evidence="3">C2H2-type domain-containing protein</fullName>
    </recommendedName>
</protein>
<keyword evidence="1" id="KW-0479">Metal-binding</keyword>
<dbReference type="GeneID" id="7832845"/>
<dbReference type="AlphaFoldDB" id="A4VF44"/>
<feature type="compositionally biased region" description="Basic and acidic residues" evidence="2">
    <location>
        <begin position="122"/>
        <end position="134"/>
    </location>
</feature>
<dbReference type="Proteomes" id="UP000009168">
    <property type="component" value="Unassembled WGS sequence"/>
</dbReference>
<dbReference type="PROSITE" id="PS50157">
    <property type="entry name" value="ZINC_FINGER_C2H2_2"/>
    <property type="match status" value="1"/>
</dbReference>
<evidence type="ECO:0000256" key="1">
    <source>
        <dbReference type="PROSITE-ProRule" id="PRU00042"/>
    </source>
</evidence>
<feature type="compositionally biased region" description="Polar residues" evidence="2">
    <location>
        <begin position="280"/>
        <end position="289"/>
    </location>
</feature>
<dbReference type="OrthoDB" id="10622504at2759"/>
<dbReference type="HOGENOM" id="CLU_659707_0_0_1"/>
<gene>
    <name evidence="4" type="ORF">TTHERM_00637668</name>
</gene>
<evidence type="ECO:0000259" key="3">
    <source>
        <dbReference type="PROSITE" id="PS50157"/>
    </source>
</evidence>
<dbReference type="KEGG" id="tet:TTHERM_00637668"/>
<feature type="region of interest" description="Disordered" evidence="2">
    <location>
        <begin position="274"/>
        <end position="327"/>
    </location>
</feature>
<feature type="region of interest" description="Disordered" evidence="2">
    <location>
        <begin position="99"/>
        <end position="134"/>
    </location>
</feature>
<evidence type="ECO:0000313" key="5">
    <source>
        <dbReference type="Proteomes" id="UP000009168"/>
    </source>
</evidence>
<feature type="region of interest" description="Disordered" evidence="2">
    <location>
        <begin position="29"/>
        <end position="75"/>
    </location>
</feature>
<name>A4VF44_TETTS</name>
<reference evidence="5" key="1">
    <citation type="journal article" date="2006" name="PLoS Biol.">
        <title>Macronuclear genome sequence of the ciliate Tetrahymena thermophila, a model eukaryote.</title>
        <authorList>
            <person name="Eisen J.A."/>
            <person name="Coyne R.S."/>
            <person name="Wu M."/>
            <person name="Wu D."/>
            <person name="Thiagarajan M."/>
            <person name="Wortman J.R."/>
            <person name="Badger J.H."/>
            <person name="Ren Q."/>
            <person name="Amedeo P."/>
            <person name="Jones K.M."/>
            <person name="Tallon L.J."/>
            <person name="Delcher A.L."/>
            <person name="Salzberg S.L."/>
            <person name="Silva J.C."/>
            <person name="Haas B.J."/>
            <person name="Majoros W.H."/>
            <person name="Farzad M."/>
            <person name="Carlton J.M."/>
            <person name="Smith R.K. Jr."/>
            <person name="Garg J."/>
            <person name="Pearlman R.E."/>
            <person name="Karrer K.M."/>
            <person name="Sun L."/>
            <person name="Manning G."/>
            <person name="Elde N.C."/>
            <person name="Turkewitz A.P."/>
            <person name="Asai D.J."/>
            <person name="Wilkes D.E."/>
            <person name="Wang Y."/>
            <person name="Cai H."/>
            <person name="Collins K."/>
            <person name="Stewart B.A."/>
            <person name="Lee S.R."/>
            <person name="Wilamowska K."/>
            <person name="Weinberg Z."/>
            <person name="Ruzzo W.L."/>
            <person name="Wloga D."/>
            <person name="Gaertig J."/>
            <person name="Frankel J."/>
            <person name="Tsao C.-C."/>
            <person name="Gorovsky M.A."/>
            <person name="Keeling P.J."/>
            <person name="Waller R.F."/>
            <person name="Patron N.J."/>
            <person name="Cherry J.M."/>
            <person name="Stover N.A."/>
            <person name="Krieger C.J."/>
            <person name="del Toro C."/>
            <person name="Ryder H.F."/>
            <person name="Williamson S.C."/>
            <person name="Barbeau R.A."/>
            <person name="Hamilton E.P."/>
            <person name="Orias E."/>
        </authorList>
    </citation>
    <scope>NUCLEOTIDE SEQUENCE [LARGE SCALE GENOMIC DNA]</scope>
    <source>
        <strain evidence="5">SB210</strain>
    </source>
</reference>
<dbReference type="RefSeq" id="XP_001471505.1">
    <property type="nucleotide sequence ID" value="XM_001471455.1"/>
</dbReference>
<keyword evidence="1" id="KW-0862">Zinc</keyword>
<feature type="compositionally biased region" description="Low complexity" evidence="2">
    <location>
        <begin position="290"/>
        <end position="327"/>
    </location>
</feature>
<sequence>MSTNININDVPTESINEFYKVKQDLQKAQNLEDKNTNKDQKNANKDDHTENPSEFGVSTFNKSEGNRKSKKDHKRDYHCGCGKSYLSYPALYTHIKTKHDGKMPEGTLNSACNNNRRGRPRRNNDEPIMKNEEAKEKKVDDMTAIYQKMVFESDLKILEYIKDGKGSCEEYQSCFPTYKNCNNLKVEQHPLCQIIKKIHQKQFREEINQDTPIDYVMSIYLWCLCKLVNQRLYRTICIFFRALRECLNDFGYVIIEDFKKRNLNSNIEIILKRQDDQEESSPQASNKDISNPNGNNSTNNVNGNNFSNNNQNSSNNQSNANSSNNIPNTTSKNTFFTQIEPPQYICIVAEFFILKYLPKYVPNFDQNFAVYLMIDFCNWLNKKSLSKIKLDLQHSLIKERAIADYLNLEYPLKNESV</sequence>
<dbReference type="EMBL" id="GG662588">
    <property type="protein sequence ID" value="EDK31253.1"/>
    <property type="molecule type" value="Genomic_DNA"/>
</dbReference>
<evidence type="ECO:0000256" key="2">
    <source>
        <dbReference type="SAM" id="MobiDB-lite"/>
    </source>
</evidence>
<dbReference type="InterPro" id="IPR013087">
    <property type="entry name" value="Znf_C2H2_type"/>
</dbReference>
<dbReference type="GO" id="GO:0008270">
    <property type="term" value="F:zinc ion binding"/>
    <property type="evidence" value="ECO:0007669"/>
    <property type="project" value="UniProtKB-KW"/>
</dbReference>
<dbReference type="InParanoid" id="A4VF44"/>